<dbReference type="Proteomes" id="UP000283512">
    <property type="component" value="Unassembled WGS sequence"/>
</dbReference>
<evidence type="ECO:0000256" key="2">
    <source>
        <dbReference type="ARBA" id="ARBA00022679"/>
    </source>
</evidence>
<evidence type="ECO:0000256" key="1">
    <source>
        <dbReference type="ARBA" id="ARBA00022676"/>
    </source>
</evidence>
<dbReference type="PANTHER" id="PTHR22916">
    <property type="entry name" value="GLYCOSYLTRANSFERASE"/>
    <property type="match status" value="1"/>
</dbReference>
<dbReference type="GO" id="GO:0016758">
    <property type="term" value="F:hexosyltransferase activity"/>
    <property type="evidence" value="ECO:0007669"/>
    <property type="project" value="UniProtKB-ARBA"/>
</dbReference>
<protein>
    <submittedName>
        <fullName evidence="4">Glycosyltransferase family 2 protein</fullName>
    </submittedName>
</protein>
<comment type="caution">
    <text evidence="4">The sequence shown here is derived from an EMBL/GenBank/DDBJ whole genome shotgun (WGS) entry which is preliminary data.</text>
</comment>
<evidence type="ECO:0000259" key="3">
    <source>
        <dbReference type="Pfam" id="PF00535"/>
    </source>
</evidence>
<sequence length="315" mass="36916">MPKVSIIIPVYGVEKYIERCARSLFEQTLDDIEYLFIDDSTPDRSIDILKRVLENYPHRKSQVNIHRMEQNSGQAIVRNWGMQNATGEYVIHCDSDDWVDTDMYRAMYEEAKDKNADVVVCDYDMTDGVSNSKRVNACHASTPKQLIESCLFQRDPWSLWNKLFKGTAYYNIVHPQGAMGEDMATTMQLLWNCKKLSYMPQSYYKYFYNNKSITKVISKDSCARKYDQLAANTKIIMNFVDGKDINPDALIVYKNSIRAILYPLVYEDQYYKLWNNMFEGLNWQVLKSSNIPMIEKVRVILTILHLYPRKQFRAV</sequence>
<feature type="domain" description="Glycosyltransferase 2-like" evidence="3">
    <location>
        <begin position="5"/>
        <end position="138"/>
    </location>
</feature>
<evidence type="ECO:0000313" key="4">
    <source>
        <dbReference type="EMBL" id="RHH84259.1"/>
    </source>
</evidence>
<dbReference type="Gene3D" id="3.90.550.10">
    <property type="entry name" value="Spore Coat Polysaccharide Biosynthesis Protein SpsA, Chain A"/>
    <property type="match status" value="1"/>
</dbReference>
<proteinExistence type="predicted"/>
<evidence type="ECO:0000313" key="5">
    <source>
        <dbReference type="Proteomes" id="UP000283512"/>
    </source>
</evidence>
<accession>A0A414YDL7</accession>
<dbReference type="AlphaFoldDB" id="A0A414YDL7"/>
<gene>
    <name evidence="4" type="ORF">DW190_21670</name>
</gene>
<dbReference type="RefSeq" id="WP_122295924.1">
    <property type="nucleotide sequence ID" value="NZ_QRKD01000048.1"/>
</dbReference>
<reference evidence="4 5" key="1">
    <citation type="submission" date="2018-08" db="EMBL/GenBank/DDBJ databases">
        <title>A genome reference for cultivated species of the human gut microbiota.</title>
        <authorList>
            <person name="Zou Y."/>
            <person name="Xue W."/>
            <person name="Luo G."/>
        </authorList>
    </citation>
    <scope>NUCLEOTIDE SEQUENCE [LARGE SCALE GENOMIC DNA]</scope>
    <source>
        <strain evidence="4 5">AM16-49B</strain>
    </source>
</reference>
<dbReference type="CDD" id="cd00761">
    <property type="entry name" value="Glyco_tranf_GTA_type"/>
    <property type="match status" value="1"/>
</dbReference>
<organism evidence="4 5">
    <name type="scientific">Bacteroides caccae</name>
    <dbReference type="NCBI Taxonomy" id="47678"/>
    <lineage>
        <taxon>Bacteria</taxon>
        <taxon>Pseudomonadati</taxon>
        <taxon>Bacteroidota</taxon>
        <taxon>Bacteroidia</taxon>
        <taxon>Bacteroidales</taxon>
        <taxon>Bacteroidaceae</taxon>
        <taxon>Bacteroides</taxon>
    </lineage>
</organism>
<name>A0A414YDL7_9BACE</name>
<dbReference type="InterPro" id="IPR001173">
    <property type="entry name" value="Glyco_trans_2-like"/>
</dbReference>
<keyword evidence="1" id="KW-0328">Glycosyltransferase</keyword>
<dbReference type="Pfam" id="PF00535">
    <property type="entry name" value="Glycos_transf_2"/>
    <property type="match status" value="1"/>
</dbReference>
<keyword evidence="2 4" id="KW-0808">Transferase</keyword>
<dbReference type="PANTHER" id="PTHR22916:SF51">
    <property type="entry name" value="GLYCOSYLTRANSFERASE EPSH-RELATED"/>
    <property type="match status" value="1"/>
</dbReference>
<dbReference type="SUPFAM" id="SSF53448">
    <property type="entry name" value="Nucleotide-diphospho-sugar transferases"/>
    <property type="match status" value="1"/>
</dbReference>
<dbReference type="EMBL" id="QRKD01000048">
    <property type="protein sequence ID" value="RHH84259.1"/>
    <property type="molecule type" value="Genomic_DNA"/>
</dbReference>
<dbReference type="InterPro" id="IPR029044">
    <property type="entry name" value="Nucleotide-diphossugar_trans"/>
</dbReference>